<reference evidence="3 4" key="1">
    <citation type="submission" date="2018-05" db="EMBL/GenBank/DDBJ databases">
        <title>Genomic Encyclopedia of Type Strains, Phase IV (KMG-IV): sequencing the most valuable type-strain genomes for metagenomic binning, comparative biology and taxonomic classification.</title>
        <authorList>
            <person name="Goeker M."/>
        </authorList>
    </citation>
    <scope>NUCLEOTIDE SEQUENCE [LARGE SCALE GENOMIC DNA]</scope>
    <source>
        <strain evidence="3 4">DSM 24906</strain>
    </source>
</reference>
<keyword evidence="1" id="KW-0812">Transmembrane</keyword>
<dbReference type="CDD" id="cd01949">
    <property type="entry name" value="GGDEF"/>
    <property type="match status" value="1"/>
</dbReference>
<evidence type="ECO:0000256" key="1">
    <source>
        <dbReference type="SAM" id="Phobius"/>
    </source>
</evidence>
<feature type="transmembrane region" description="Helical" evidence="1">
    <location>
        <begin position="97"/>
        <end position="115"/>
    </location>
</feature>
<dbReference type="GO" id="GO:0043709">
    <property type="term" value="P:cell adhesion involved in single-species biofilm formation"/>
    <property type="evidence" value="ECO:0007669"/>
    <property type="project" value="TreeGrafter"/>
</dbReference>
<keyword evidence="4" id="KW-1185">Reference proteome</keyword>
<dbReference type="Pfam" id="PF16927">
    <property type="entry name" value="HisKA_7TM"/>
    <property type="match status" value="1"/>
</dbReference>
<accession>A0AA45C5G5</accession>
<dbReference type="Gene3D" id="3.30.450.20">
    <property type="entry name" value="PAS domain"/>
    <property type="match status" value="1"/>
</dbReference>
<dbReference type="EMBL" id="QGGI01000016">
    <property type="protein sequence ID" value="PWJ89018.1"/>
    <property type="molecule type" value="Genomic_DNA"/>
</dbReference>
<dbReference type="Pfam" id="PF00990">
    <property type="entry name" value="GGDEF"/>
    <property type="match status" value="1"/>
</dbReference>
<feature type="transmembrane region" description="Helical" evidence="1">
    <location>
        <begin position="69"/>
        <end position="90"/>
    </location>
</feature>
<feature type="transmembrane region" description="Helical" evidence="1">
    <location>
        <begin position="6"/>
        <end position="26"/>
    </location>
</feature>
<dbReference type="Proteomes" id="UP000245921">
    <property type="component" value="Unassembled WGS sequence"/>
</dbReference>
<organism evidence="3 4">
    <name type="scientific">Oceanotoga teriensis</name>
    <dbReference type="NCBI Taxonomy" id="515440"/>
    <lineage>
        <taxon>Bacteria</taxon>
        <taxon>Thermotogati</taxon>
        <taxon>Thermotogota</taxon>
        <taxon>Thermotogae</taxon>
        <taxon>Petrotogales</taxon>
        <taxon>Petrotogaceae</taxon>
        <taxon>Oceanotoga</taxon>
    </lineage>
</organism>
<gene>
    <name evidence="3" type="ORF">C7380_11631</name>
</gene>
<dbReference type="RefSeq" id="WP_109605636.1">
    <property type="nucleotide sequence ID" value="NZ_QGGI01000016.1"/>
</dbReference>
<dbReference type="GO" id="GO:0005886">
    <property type="term" value="C:plasma membrane"/>
    <property type="evidence" value="ECO:0007669"/>
    <property type="project" value="TreeGrafter"/>
</dbReference>
<dbReference type="InterPro" id="IPR031621">
    <property type="entry name" value="HisKA_7TM"/>
</dbReference>
<protein>
    <submittedName>
        <fullName evidence="3">Diguanylate cyclase (GGDEF)-like protein</fullName>
    </submittedName>
</protein>
<dbReference type="NCBIfam" id="TIGR00254">
    <property type="entry name" value="GGDEF"/>
    <property type="match status" value="1"/>
</dbReference>
<evidence type="ECO:0000259" key="2">
    <source>
        <dbReference type="PROSITE" id="PS50887"/>
    </source>
</evidence>
<dbReference type="PANTHER" id="PTHR45138">
    <property type="entry name" value="REGULATORY COMPONENTS OF SENSORY TRANSDUCTION SYSTEM"/>
    <property type="match status" value="1"/>
</dbReference>
<dbReference type="GO" id="GO:0052621">
    <property type="term" value="F:diguanylate cyclase activity"/>
    <property type="evidence" value="ECO:0007669"/>
    <property type="project" value="TreeGrafter"/>
</dbReference>
<evidence type="ECO:0000313" key="3">
    <source>
        <dbReference type="EMBL" id="PWJ89018.1"/>
    </source>
</evidence>
<dbReference type="InterPro" id="IPR043128">
    <property type="entry name" value="Rev_trsase/Diguanyl_cyclase"/>
</dbReference>
<dbReference type="FunFam" id="3.30.70.270:FF:000001">
    <property type="entry name" value="Diguanylate cyclase domain protein"/>
    <property type="match status" value="1"/>
</dbReference>
<evidence type="ECO:0000313" key="4">
    <source>
        <dbReference type="Proteomes" id="UP000245921"/>
    </source>
</evidence>
<dbReference type="InterPro" id="IPR050469">
    <property type="entry name" value="Diguanylate_Cyclase"/>
</dbReference>
<dbReference type="InterPro" id="IPR000160">
    <property type="entry name" value="GGDEF_dom"/>
</dbReference>
<dbReference type="PROSITE" id="PS50887">
    <property type="entry name" value="GGDEF"/>
    <property type="match status" value="1"/>
</dbReference>
<dbReference type="InterPro" id="IPR029787">
    <property type="entry name" value="Nucleotide_cyclase"/>
</dbReference>
<dbReference type="PANTHER" id="PTHR45138:SF9">
    <property type="entry name" value="DIGUANYLATE CYCLASE DGCM-RELATED"/>
    <property type="match status" value="1"/>
</dbReference>
<sequence>MVSGFISVFLLIITIIFILFFILYAFNKKDIIGANEFILFMFLLLLNTSSTLIEILVNNFNLMLFFRNLSQIGIFYAPVAGVFFALSFTGFNKKRKIFMISIQIIPILSLFLIFTDSFHHLMRESIKILSFDGYTTLFIKTTVLSKIFVSHNYIMVILSIIILLSYRGPKKFRIQSWLISIGLAFPAILTWFKIIGFFDSIPMSTFFIPGLIFVAWGLFKYDLLSISPIARDKVFEVINECILVYSPKSRIIDLNPASRDFFYTLMDRKDNNYSFDEKDKFYSKVKIIIEKEFPEWFKNMESNKIEHVEITVNIYNMKKHYSVSIYPLSTKSGNEFLGSVSIFRDITVERNEKLKLIDKANTDGLTGLYNNTYFKYLTNIQIKKCNEFDKKVSLIMFDIDNYKSINDKYGHLIGDDILVLISKTLKSMFRSSDIIARYGGDEFAILLPETDIDVSLMLAERLRMNIESLVFKKDDISLSFTISIGLVTCSMVENMYSDLISAADEALYFSKNNGKNRLTIYGHD</sequence>
<proteinExistence type="predicted"/>
<keyword evidence="1" id="KW-0472">Membrane</keyword>
<keyword evidence="1" id="KW-1133">Transmembrane helix</keyword>
<feature type="transmembrane region" description="Helical" evidence="1">
    <location>
        <begin position="177"/>
        <end position="195"/>
    </location>
</feature>
<dbReference type="SUPFAM" id="SSF55073">
    <property type="entry name" value="Nucleotide cyclase"/>
    <property type="match status" value="1"/>
</dbReference>
<dbReference type="Gene3D" id="3.30.70.270">
    <property type="match status" value="1"/>
</dbReference>
<feature type="transmembrane region" description="Helical" evidence="1">
    <location>
        <begin position="147"/>
        <end position="165"/>
    </location>
</feature>
<dbReference type="AlphaFoldDB" id="A0AA45C5G5"/>
<comment type="caution">
    <text evidence="3">The sequence shown here is derived from an EMBL/GenBank/DDBJ whole genome shotgun (WGS) entry which is preliminary data.</text>
</comment>
<dbReference type="SMART" id="SM00267">
    <property type="entry name" value="GGDEF"/>
    <property type="match status" value="1"/>
</dbReference>
<dbReference type="GO" id="GO:1902201">
    <property type="term" value="P:negative regulation of bacterial-type flagellum-dependent cell motility"/>
    <property type="evidence" value="ECO:0007669"/>
    <property type="project" value="TreeGrafter"/>
</dbReference>
<feature type="domain" description="GGDEF" evidence="2">
    <location>
        <begin position="390"/>
        <end position="523"/>
    </location>
</feature>
<feature type="transmembrane region" description="Helical" evidence="1">
    <location>
        <begin position="38"/>
        <end position="57"/>
    </location>
</feature>
<name>A0AA45C5G5_9BACT</name>